<dbReference type="InterPro" id="IPR025048">
    <property type="entry name" value="DUF3987"/>
</dbReference>
<dbReference type="EMBL" id="FLQZ01000013">
    <property type="protein sequence ID" value="SBT11949.1"/>
    <property type="molecule type" value="Genomic_DNA"/>
</dbReference>
<dbReference type="RefSeq" id="WP_065675567.1">
    <property type="nucleotide sequence ID" value="NZ_AP025463.1"/>
</dbReference>
<evidence type="ECO:0000256" key="1">
    <source>
        <dbReference type="SAM" id="Coils"/>
    </source>
</evidence>
<evidence type="ECO:0008006" key="4">
    <source>
        <dbReference type="Google" id="ProtNLM"/>
    </source>
</evidence>
<proteinExistence type="predicted"/>
<evidence type="ECO:0000313" key="3">
    <source>
        <dbReference type="Proteomes" id="UP000092819"/>
    </source>
</evidence>
<name>A0A1C3J9Y2_9VIBR</name>
<organism evidence="2 3">
    <name type="scientific">Vibrio celticus</name>
    <dbReference type="NCBI Taxonomy" id="446372"/>
    <lineage>
        <taxon>Bacteria</taxon>
        <taxon>Pseudomonadati</taxon>
        <taxon>Pseudomonadota</taxon>
        <taxon>Gammaproteobacteria</taxon>
        <taxon>Vibrionales</taxon>
        <taxon>Vibrionaceae</taxon>
        <taxon>Vibrio</taxon>
    </lineage>
</organism>
<dbReference type="AlphaFoldDB" id="A0A1C3J9Y2"/>
<keyword evidence="3" id="KW-1185">Reference proteome</keyword>
<evidence type="ECO:0000313" key="2">
    <source>
        <dbReference type="EMBL" id="SBT11949.1"/>
    </source>
</evidence>
<protein>
    <recommendedName>
        <fullName evidence="4">DUF3987 domain-containing protein</fullName>
    </recommendedName>
</protein>
<reference evidence="3" key="1">
    <citation type="submission" date="2016-06" db="EMBL/GenBank/DDBJ databases">
        <authorList>
            <person name="Rodrigo-Torres L."/>
            <person name="Arahal D.R."/>
        </authorList>
    </citation>
    <scope>NUCLEOTIDE SEQUENCE [LARGE SCALE GENOMIC DNA]</scope>
    <source>
        <strain evidence="3">CECT 7224</strain>
    </source>
</reference>
<dbReference type="Proteomes" id="UP000092819">
    <property type="component" value="Unassembled WGS sequence"/>
</dbReference>
<dbReference type="Pfam" id="PF13148">
    <property type="entry name" value="DUF3987"/>
    <property type="match status" value="1"/>
</dbReference>
<gene>
    <name evidence="2" type="ORF">VCE7224_00683</name>
</gene>
<accession>A0A1C3J9Y2</accession>
<sequence length="486" mass="54370">MLYQFPISSEAFPIVSPSSLITKAYMEAKFITQAPDSMIYMTAISSVSLALQGVIDVEIPTGKVSPVSLMGLTIAESGERKSSVENLFTKGIKSFQKENIECYQTQLDRYQIQLELHEKKVARIKKLVNLDDELECESMANQLLELEEKKPIKPKLNLLTYEDSTIEALLSGLSENVPNAFLGSSEGGVLLNSRAMAKTASLNAMWSGDDITVNRKVAGSYTVESARLTVHIMTQSSALDRYIKKSKDSVRGNGFLARLLVCAPSSNIGFRQSSGINYSRDGIQEFNGKLYHWLSESLDMSNYTNRKIVRFSNEAKKIWQDVYNDIEVKMGPNGIFQQVADHASKLPENIARLAALIHCFDGDLNDEISAKTLIESINLMSYFSGQFVKVFSAPPKCAVDAQNLIQWFLTLSNSGIRYIKRNDIFQFGPYGTRNKKNLEQALEYLKPNYILSEIMIKPKTRVVDLCPLCPRNDAKIMIDLGLNISI</sequence>
<feature type="coiled-coil region" evidence="1">
    <location>
        <begin position="93"/>
        <end position="149"/>
    </location>
</feature>
<keyword evidence="1" id="KW-0175">Coiled coil</keyword>